<evidence type="ECO:0000313" key="5">
    <source>
        <dbReference type="EMBL" id="RIX83695.1"/>
    </source>
</evidence>
<dbReference type="PANTHER" id="PTHR47894">
    <property type="entry name" value="HTH-TYPE TRANSCRIPTIONAL REGULATOR GADX"/>
    <property type="match status" value="1"/>
</dbReference>
<keyword evidence="6" id="KW-1185">Reference proteome</keyword>
<dbReference type="Pfam" id="PF12833">
    <property type="entry name" value="HTH_18"/>
    <property type="match status" value="1"/>
</dbReference>
<dbReference type="Pfam" id="PF12625">
    <property type="entry name" value="Arabinose_bd"/>
    <property type="match status" value="1"/>
</dbReference>
<protein>
    <submittedName>
        <fullName evidence="5">AraC family transcriptional regulator</fullName>
    </submittedName>
</protein>
<organism evidence="5 6">
    <name type="scientific">Acidovorax cavernicola</name>
    <dbReference type="NCBI Taxonomy" id="1675792"/>
    <lineage>
        <taxon>Bacteria</taxon>
        <taxon>Pseudomonadati</taxon>
        <taxon>Pseudomonadota</taxon>
        <taxon>Betaproteobacteria</taxon>
        <taxon>Burkholderiales</taxon>
        <taxon>Comamonadaceae</taxon>
        <taxon>Acidovorax</taxon>
    </lineage>
</organism>
<dbReference type="PROSITE" id="PS01124">
    <property type="entry name" value="HTH_ARAC_FAMILY_2"/>
    <property type="match status" value="1"/>
</dbReference>
<dbReference type="InterPro" id="IPR009057">
    <property type="entry name" value="Homeodomain-like_sf"/>
</dbReference>
<dbReference type="GO" id="GO:0000976">
    <property type="term" value="F:transcription cis-regulatory region binding"/>
    <property type="evidence" value="ECO:0007669"/>
    <property type="project" value="TreeGrafter"/>
</dbReference>
<dbReference type="SMART" id="SM00342">
    <property type="entry name" value="HTH_ARAC"/>
    <property type="match status" value="1"/>
</dbReference>
<dbReference type="GO" id="GO:0005829">
    <property type="term" value="C:cytosol"/>
    <property type="evidence" value="ECO:0007669"/>
    <property type="project" value="TreeGrafter"/>
</dbReference>
<keyword evidence="1" id="KW-0805">Transcription regulation</keyword>
<evidence type="ECO:0000313" key="6">
    <source>
        <dbReference type="Proteomes" id="UP000265619"/>
    </source>
</evidence>
<dbReference type="OrthoDB" id="6506763at2"/>
<dbReference type="InterPro" id="IPR018060">
    <property type="entry name" value="HTH_AraC"/>
</dbReference>
<dbReference type="Proteomes" id="UP000265619">
    <property type="component" value="Unassembled WGS sequence"/>
</dbReference>
<dbReference type="GO" id="GO:0003700">
    <property type="term" value="F:DNA-binding transcription factor activity"/>
    <property type="evidence" value="ECO:0007669"/>
    <property type="project" value="InterPro"/>
</dbReference>
<proteinExistence type="predicted"/>
<comment type="caution">
    <text evidence="5">The sequence shown here is derived from an EMBL/GenBank/DDBJ whole genome shotgun (WGS) entry which is preliminary data.</text>
</comment>
<evidence type="ECO:0000256" key="1">
    <source>
        <dbReference type="ARBA" id="ARBA00023015"/>
    </source>
</evidence>
<evidence type="ECO:0000259" key="4">
    <source>
        <dbReference type="PROSITE" id="PS01124"/>
    </source>
</evidence>
<dbReference type="EMBL" id="QXMN01000004">
    <property type="protein sequence ID" value="RIX83695.1"/>
    <property type="molecule type" value="Genomic_DNA"/>
</dbReference>
<dbReference type="SUPFAM" id="SSF46689">
    <property type="entry name" value="Homeodomain-like"/>
    <property type="match status" value="1"/>
</dbReference>
<accession>A0A9X8D7S4</accession>
<dbReference type="AlphaFoldDB" id="A0A9X8D7S4"/>
<reference evidence="5 6" key="1">
    <citation type="submission" date="2018-09" db="EMBL/GenBank/DDBJ databases">
        <title>Acidovorax cavernicola nov. sp. isolated from Gruta de las Maravillas (Aracena, Spain).</title>
        <authorList>
            <person name="Jurado V."/>
            <person name="Gutierrez-Patricio S."/>
            <person name="Gonzalez-Pimentel J.L."/>
            <person name="Miller A.Z."/>
            <person name="Laiz L."/>
            <person name="Saiz-Jimenez C."/>
        </authorList>
    </citation>
    <scope>NUCLEOTIDE SEQUENCE [LARGE SCALE GENOMIC DNA]</scope>
    <source>
        <strain evidence="5 6">1011MAR4D40.2</strain>
    </source>
</reference>
<evidence type="ECO:0000256" key="3">
    <source>
        <dbReference type="ARBA" id="ARBA00023163"/>
    </source>
</evidence>
<keyword evidence="3" id="KW-0804">Transcription</keyword>
<sequence length="379" mass="42593">MWRFRATIALAATPLLADRAHSFAKSANRLFTSCLFTSFCMPPERATVAVSFLQHLLSGARRQLSPRDIDMLATQAGIAPQLLRQEGARVTREQFVRMYECVSLFMGDEMLGLWSRPIRAGALKYLGLSLLDAPSLMVAMYRFTRFWNLLLDDHRLRMTRAHGVATITIAPPPEAATRPTTPFGHALMVKLIHGVASWLMGRQLPVLGVGFAFPRPARFDEYANLFPGPVQFEQDSSSVRFAEPILRQTFQRTRTELLDFVRRAPDDWIFVTFDHDTTSAAVREFVAAHLASDATLGAAARAMHMSERALSRQLAAEGTSFRALKEEVRRDLAIQRLVKTREPIDRIAASVGFDNTPAFHRAFRTWTGSTPRGYRQRAG</sequence>
<evidence type="ECO:0000256" key="2">
    <source>
        <dbReference type="ARBA" id="ARBA00023125"/>
    </source>
</evidence>
<gene>
    <name evidence="5" type="ORF">D3H34_06780</name>
</gene>
<name>A0A9X8D7S4_9BURK</name>
<dbReference type="Gene3D" id="1.10.10.60">
    <property type="entry name" value="Homeodomain-like"/>
    <property type="match status" value="1"/>
</dbReference>
<feature type="domain" description="HTH araC/xylS-type" evidence="4">
    <location>
        <begin position="280"/>
        <end position="377"/>
    </location>
</feature>
<dbReference type="PANTHER" id="PTHR47894:SF1">
    <property type="entry name" value="HTH-TYPE TRANSCRIPTIONAL REGULATOR VQSM"/>
    <property type="match status" value="1"/>
</dbReference>
<keyword evidence="2" id="KW-0238">DNA-binding</keyword>
<dbReference type="InterPro" id="IPR032687">
    <property type="entry name" value="AraC-type_N"/>
</dbReference>